<dbReference type="AlphaFoldDB" id="A0A2P5ENJ9"/>
<feature type="compositionally biased region" description="Low complexity" evidence="4">
    <location>
        <begin position="150"/>
        <end position="164"/>
    </location>
</feature>
<dbReference type="InterPro" id="IPR028211">
    <property type="entry name" value="Ntr2"/>
</dbReference>
<feature type="compositionally biased region" description="Low complexity" evidence="4">
    <location>
        <begin position="81"/>
        <end position="105"/>
    </location>
</feature>
<accession>A0A2P5ENJ9</accession>
<dbReference type="Proteomes" id="UP000237000">
    <property type="component" value="Unassembled WGS sequence"/>
</dbReference>
<protein>
    <submittedName>
        <fullName evidence="6">GC-rich sequence DNA-binding factor</fullName>
    </submittedName>
</protein>
<dbReference type="FunCoup" id="A0A2P5ENJ9">
    <property type="interactions" value="2857"/>
</dbReference>
<comment type="caution">
    <text evidence="6">The sequence shown here is derived from an EMBL/GenBank/DDBJ whole genome shotgun (WGS) entry which is preliminary data.</text>
</comment>
<name>A0A2P5ENJ9_TREOI</name>
<dbReference type="GO" id="GO:0071008">
    <property type="term" value="C:U2-type post-mRNA release spliceosomal complex"/>
    <property type="evidence" value="ECO:0007669"/>
    <property type="project" value="InterPro"/>
</dbReference>
<organism evidence="6 7">
    <name type="scientific">Trema orientale</name>
    <name type="common">Charcoal tree</name>
    <name type="synonym">Celtis orientalis</name>
    <dbReference type="NCBI Taxonomy" id="63057"/>
    <lineage>
        <taxon>Eukaryota</taxon>
        <taxon>Viridiplantae</taxon>
        <taxon>Streptophyta</taxon>
        <taxon>Embryophyta</taxon>
        <taxon>Tracheophyta</taxon>
        <taxon>Spermatophyta</taxon>
        <taxon>Magnoliopsida</taxon>
        <taxon>eudicotyledons</taxon>
        <taxon>Gunneridae</taxon>
        <taxon>Pentapetalae</taxon>
        <taxon>rosids</taxon>
        <taxon>fabids</taxon>
        <taxon>Rosales</taxon>
        <taxon>Cannabaceae</taxon>
        <taxon>Trema</taxon>
    </lineage>
</organism>
<feature type="region of interest" description="Disordered" evidence="4">
    <location>
        <begin position="1"/>
        <end position="285"/>
    </location>
</feature>
<dbReference type="PANTHER" id="PTHR12214:SF0">
    <property type="entry name" value="LD29489P"/>
    <property type="match status" value="1"/>
</dbReference>
<feature type="compositionally biased region" description="Polar residues" evidence="4">
    <location>
        <begin position="115"/>
        <end position="133"/>
    </location>
</feature>
<dbReference type="STRING" id="63057.A0A2P5ENJ9"/>
<keyword evidence="7" id="KW-1185">Reference proteome</keyword>
<proteinExistence type="inferred from homology"/>
<dbReference type="OrthoDB" id="429427at2759"/>
<dbReference type="Pfam" id="PF15458">
    <property type="entry name" value="NTR2"/>
    <property type="match status" value="1"/>
</dbReference>
<feature type="domain" description="GCF C-terminal" evidence="5">
    <location>
        <begin position="648"/>
        <end position="851"/>
    </location>
</feature>
<gene>
    <name evidence="6" type="ORF">TorRG33x02_171580</name>
</gene>
<comment type="similarity">
    <text evidence="2">Belongs to the GCF family.</text>
</comment>
<evidence type="ECO:0000256" key="2">
    <source>
        <dbReference type="ARBA" id="ARBA00010801"/>
    </source>
</evidence>
<feature type="compositionally biased region" description="Acidic residues" evidence="4">
    <location>
        <begin position="187"/>
        <end position="202"/>
    </location>
</feature>
<dbReference type="GO" id="GO:0003677">
    <property type="term" value="F:DNA binding"/>
    <property type="evidence" value="ECO:0007669"/>
    <property type="project" value="UniProtKB-KW"/>
</dbReference>
<dbReference type="EMBL" id="JXTC01000122">
    <property type="protein sequence ID" value="PON87045.1"/>
    <property type="molecule type" value="Genomic_DNA"/>
</dbReference>
<dbReference type="Pfam" id="PF07842">
    <property type="entry name" value="GCFC"/>
    <property type="match status" value="1"/>
</dbReference>
<feature type="compositionally biased region" description="Polar residues" evidence="4">
    <location>
        <begin position="51"/>
        <end position="67"/>
    </location>
</feature>
<feature type="region of interest" description="Disordered" evidence="4">
    <location>
        <begin position="574"/>
        <end position="593"/>
    </location>
</feature>
<evidence type="ECO:0000256" key="1">
    <source>
        <dbReference type="ARBA" id="ARBA00004123"/>
    </source>
</evidence>
<reference evidence="7" key="1">
    <citation type="submission" date="2016-06" db="EMBL/GenBank/DDBJ databases">
        <title>Parallel loss of symbiosis genes in relatives of nitrogen-fixing non-legume Parasponia.</title>
        <authorList>
            <person name="Van Velzen R."/>
            <person name="Holmer R."/>
            <person name="Bu F."/>
            <person name="Rutten L."/>
            <person name="Van Zeijl A."/>
            <person name="Liu W."/>
            <person name="Santuari L."/>
            <person name="Cao Q."/>
            <person name="Sharma T."/>
            <person name="Shen D."/>
            <person name="Roswanjaya Y."/>
            <person name="Wardhani T."/>
            <person name="Kalhor M.S."/>
            <person name="Jansen J."/>
            <person name="Van den Hoogen J."/>
            <person name="Gungor B."/>
            <person name="Hartog M."/>
            <person name="Hontelez J."/>
            <person name="Verver J."/>
            <person name="Yang W.-C."/>
            <person name="Schijlen E."/>
            <person name="Repin R."/>
            <person name="Schilthuizen M."/>
            <person name="Schranz E."/>
            <person name="Heidstra R."/>
            <person name="Miyata K."/>
            <person name="Fedorova E."/>
            <person name="Kohlen W."/>
            <person name="Bisseling T."/>
            <person name="Smit S."/>
            <person name="Geurts R."/>
        </authorList>
    </citation>
    <scope>NUCLEOTIDE SEQUENCE [LARGE SCALE GENOMIC DNA]</scope>
    <source>
        <strain evidence="7">cv. RG33-2</strain>
    </source>
</reference>
<keyword evidence="6" id="KW-0238">DNA-binding</keyword>
<evidence type="ECO:0000313" key="6">
    <source>
        <dbReference type="EMBL" id="PON87045.1"/>
    </source>
</evidence>
<sequence>MSSRARNFRRRAGDEDDDDSNDNNGPSTTTTTTTTTSAKSSSKPSFNSASMAASTTKPRKPITQTPKLLSFADDEDNETPSRSSSKLTNSNKSSSRLGKPSSSHKMTAHKDRLGQFSSASPSVTSNVQPQAGTYTKEALRELQKNTRTLASSRPASESKPSSEPIIVLKGLVKPGGSMSDSGKEDERLDSDDDDDDDDDDRSEGEKGGSLFRKDKDDAEARLASMGIAKGRDKDSSGSLFPDQATINAIRAKRERLRQSRAAAPDYISLDGGSNHGAAEGLSDEEPENMSRIALIGEKMDGAKKGVFDVDDRAMDLGFRKEISEGDEEDEEEKIWEEEQFRKGLGKRVDDGVTRAVGNVVPVVHSVPQQKFIHPAVSQNVPASTSIGGALGASQGLGMMSISQQAEIARKALQDNVRRLKESHGRTVLSLNKADENLTASLMNITALEKSLSAADQKYKFMQKLRHFVSLICDFLQDKAPFIEELEEQMQKLHEKRASAIVERRAADNDDEMMEVEAEVNAAMSVFNKKGSSVDIVAAAKIAAQAASSALREQADLPVKLDEFGRDINLQKRMEMKGRAKARQQRKARFDSKRLSSMDVDGPYQRIEGESSTDESDSERTAFQSHRELLLQTADQIFSDASEEYSQLSVVKERFEEWKRDYFSTYRDAYMSLSVPSIFSPYVRLELLKWDPLHEKTDFLNMEWHSFLMDYGLLEDGSGFTPDDADANLVPELVEKVALPILHHEIVHCWDMLSIQETRNAVAATSLVTDYVPASSEALADLLVAIRTRLADAVANLKVPTWSPLVFQAVPNAARVAAYRFGMSVRLMKNICLWKEILALPVLEKLALDELLCGKVLPHVRSITANVHDAITRTERIVASLFGVWAGPNVTGDRSRKLQPLVDYVLLLGKTLEKKRALGVTESETNGLARRLKKMLVELNEYDSARDIARNFHLKEAL</sequence>
<evidence type="ECO:0000256" key="4">
    <source>
        <dbReference type="SAM" id="MobiDB-lite"/>
    </source>
</evidence>
<dbReference type="InParanoid" id="A0A2P5ENJ9"/>
<dbReference type="GO" id="GO:0000390">
    <property type="term" value="P:spliceosomal complex disassembly"/>
    <property type="evidence" value="ECO:0007669"/>
    <property type="project" value="InterPro"/>
</dbReference>
<keyword evidence="3" id="KW-0539">Nucleus</keyword>
<feature type="compositionally biased region" description="Basic and acidic residues" evidence="4">
    <location>
        <begin position="203"/>
        <end position="220"/>
    </location>
</feature>
<feature type="compositionally biased region" description="Low complexity" evidence="4">
    <location>
        <begin position="22"/>
        <end position="50"/>
    </location>
</feature>
<dbReference type="PANTHER" id="PTHR12214">
    <property type="entry name" value="GC-RICH SEQUENCE DNA-BINDING FACTOR"/>
    <property type="match status" value="1"/>
</dbReference>
<evidence type="ECO:0000313" key="7">
    <source>
        <dbReference type="Proteomes" id="UP000237000"/>
    </source>
</evidence>
<feature type="region of interest" description="Disordered" evidence="4">
    <location>
        <begin position="598"/>
        <end position="621"/>
    </location>
</feature>
<dbReference type="InterPro" id="IPR022783">
    <property type="entry name" value="GCFC_dom"/>
</dbReference>
<dbReference type="InterPro" id="IPR012890">
    <property type="entry name" value="GCFC2-like"/>
</dbReference>
<evidence type="ECO:0000256" key="3">
    <source>
        <dbReference type="ARBA" id="ARBA00023242"/>
    </source>
</evidence>
<evidence type="ECO:0000259" key="5">
    <source>
        <dbReference type="Pfam" id="PF07842"/>
    </source>
</evidence>
<comment type="subcellular location">
    <subcellularLocation>
        <location evidence="1">Nucleus</location>
    </subcellularLocation>
</comment>
<feature type="compositionally biased region" description="Basic residues" evidence="4">
    <location>
        <begin position="1"/>
        <end position="10"/>
    </location>
</feature>